<evidence type="ECO:0000256" key="4">
    <source>
        <dbReference type="ARBA" id="ARBA00023136"/>
    </source>
</evidence>
<evidence type="ECO:0000256" key="2">
    <source>
        <dbReference type="ARBA" id="ARBA00022692"/>
    </source>
</evidence>
<feature type="transmembrane region" description="Helical" evidence="6">
    <location>
        <begin position="369"/>
        <end position="390"/>
    </location>
</feature>
<gene>
    <name evidence="8" type="ORF">DK427_04860</name>
</gene>
<keyword evidence="4 6" id="KW-0472">Membrane</keyword>
<comment type="subcellular location">
    <subcellularLocation>
        <location evidence="1">Membrane</location>
        <topology evidence="1">Multi-pass membrane protein</topology>
    </subcellularLocation>
</comment>
<dbReference type="InterPro" id="IPR004837">
    <property type="entry name" value="NaCa_Exmemb"/>
</dbReference>
<dbReference type="OrthoDB" id="57558at2"/>
<keyword evidence="9" id="KW-1185">Reference proteome</keyword>
<feature type="transmembrane region" description="Helical" evidence="6">
    <location>
        <begin position="97"/>
        <end position="122"/>
    </location>
</feature>
<accession>A0A2U8VNG3</accession>
<evidence type="ECO:0000313" key="8">
    <source>
        <dbReference type="EMBL" id="AWN35153.1"/>
    </source>
</evidence>
<feature type="compositionally biased region" description="Basic and acidic residues" evidence="5">
    <location>
        <begin position="413"/>
        <end position="427"/>
    </location>
</feature>
<feature type="region of interest" description="Disordered" evidence="5">
    <location>
        <begin position="407"/>
        <end position="433"/>
    </location>
</feature>
<keyword evidence="2 6" id="KW-0812">Transmembrane</keyword>
<dbReference type="Pfam" id="PF01699">
    <property type="entry name" value="Na_Ca_ex"/>
    <property type="match status" value="1"/>
</dbReference>
<protein>
    <submittedName>
        <fullName evidence="8">Sodium:proton exchanger</fullName>
    </submittedName>
</protein>
<evidence type="ECO:0000313" key="9">
    <source>
        <dbReference type="Proteomes" id="UP000246058"/>
    </source>
</evidence>
<feature type="transmembrane region" description="Helical" evidence="6">
    <location>
        <begin position="30"/>
        <end position="50"/>
    </location>
</feature>
<proteinExistence type="predicted"/>
<sequence length="433" mass="46072">MKRFLILVAVAVMATLPALLLRTTGWRPSPLLDAAAFGSAILAAGFLLSWGAETAEQHIAQGLILAVVALVTVLPEYAVDLYYAYKAGIEGPGSQYVHYAAANMTGANRLLVGLAWPLMVFLHWTKDRHRAVDLAPVNAVEIGFLLVASLYAFVILFKRSISVVDFVVLAGIFAAYVWRVRNLPKSDNPDETEEPGPAAALNTLSPGRQWAAIGTLVAVACGVILASAEPFAEAMVGAGRAIGLNEFLLIQWLAPLASEAPAISVAVLFVLANRAGDGLIAMISDKINQWTLLVGMLPLALSVGAGAMSPLPLDARQGEEFFLTAAQSLLGIALLLRLRLGLWSALTLAGLFAVQVGLAFVYRNDEARTIATLTWLAWVYLGLAGVLFLINGRRLVALARTVLTGQPSEDLSDGTRTDPEPPADESRVPSTAR</sequence>
<dbReference type="EMBL" id="CP029551">
    <property type="protein sequence ID" value="AWN35153.1"/>
    <property type="molecule type" value="Genomic_DNA"/>
</dbReference>
<dbReference type="KEGG" id="meti:DK427_04860"/>
<dbReference type="Proteomes" id="UP000246058">
    <property type="component" value="Chromosome"/>
</dbReference>
<evidence type="ECO:0000256" key="1">
    <source>
        <dbReference type="ARBA" id="ARBA00004141"/>
    </source>
</evidence>
<feature type="transmembrane region" description="Helical" evidence="6">
    <location>
        <begin position="160"/>
        <end position="178"/>
    </location>
</feature>
<dbReference type="GO" id="GO:0016020">
    <property type="term" value="C:membrane"/>
    <property type="evidence" value="ECO:0007669"/>
    <property type="project" value="UniProtKB-SubCell"/>
</dbReference>
<dbReference type="AlphaFoldDB" id="A0A2U8VNG3"/>
<evidence type="ECO:0000256" key="5">
    <source>
        <dbReference type="SAM" id="MobiDB-lite"/>
    </source>
</evidence>
<feature type="transmembrane region" description="Helical" evidence="6">
    <location>
        <begin position="345"/>
        <end position="363"/>
    </location>
</feature>
<feature type="transmembrane region" description="Helical" evidence="6">
    <location>
        <begin position="248"/>
        <end position="270"/>
    </location>
</feature>
<feature type="transmembrane region" description="Helical" evidence="6">
    <location>
        <begin position="210"/>
        <end position="228"/>
    </location>
</feature>
<dbReference type="RefSeq" id="WP_109950279.1">
    <property type="nucleotide sequence ID" value="NZ_CP029551.1"/>
</dbReference>
<keyword evidence="3 6" id="KW-1133">Transmembrane helix</keyword>
<evidence type="ECO:0000256" key="3">
    <source>
        <dbReference type="ARBA" id="ARBA00022989"/>
    </source>
</evidence>
<feature type="domain" description="Sodium/calcium exchanger membrane region" evidence="7">
    <location>
        <begin position="40"/>
        <end position="178"/>
    </location>
</feature>
<evidence type="ECO:0000256" key="6">
    <source>
        <dbReference type="SAM" id="Phobius"/>
    </source>
</evidence>
<organism evidence="8 9">
    <name type="scientific">Methylobacterium radiodurans</name>
    <dbReference type="NCBI Taxonomy" id="2202828"/>
    <lineage>
        <taxon>Bacteria</taxon>
        <taxon>Pseudomonadati</taxon>
        <taxon>Pseudomonadota</taxon>
        <taxon>Alphaproteobacteria</taxon>
        <taxon>Hyphomicrobiales</taxon>
        <taxon>Methylobacteriaceae</taxon>
        <taxon>Methylobacterium</taxon>
    </lineage>
</organism>
<feature type="transmembrane region" description="Helical" evidence="6">
    <location>
        <begin position="62"/>
        <end position="85"/>
    </location>
</feature>
<evidence type="ECO:0000259" key="7">
    <source>
        <dbReference type="Pfam" id="PF01699"/>
    </source>
</evidence>
<reference evidence="8 9" key="1">
    <citation type="submission" date="2018-05" db="EMBL/GenBank/DDBJ databases">
        <title>Complete Genome Sequence of Methylobacterium sp. 17Sr1-43.</title>
        <authorList>
            <person name="Srinivasan S."/>
        </authorList>
    </citation>
    <scope>NUCLEOTIDE SEQUENCE [LARGE SCALE GENOMIC DNA]</scope>
    <source>
        <strain evidence="8 9">17Sr1-43</strain>
    </source>
</reference>
<feature type="transmembrane region" description="Helical" evidence="6">
    <location>
        <begin position="134"/>
        <end position="154"/>
    </location>
</feature>
<feature type="transmembrane region" description="Helical" evidence="6">
    <location>
        <begin position="290"/>
        <end position="309"/>
    </location>
</feature>
<name>A0A2U8VNG3_9HYPH</name>
<dbReference type="GO" id="GO:0055085">
    <property type="term" value="P:transmembrane transport"/>
    <property type="evidence" value="ECO:0007669"/>
    <property type="project" value="InterPro"/>
</dbReference>